<name>A0A7R9BE72_9CRUS</name>
<feature type="region of interest" description="Disordered" evidence="1">
    <location>
        <begin position="1"/>
        <end position="80"/>
    </location>
</feature>
<sequence length="281" mass="32163">MHSNSMRFLGGDDVNKRLNKEKKASRSLHKGKHKKKKGSKTSVDFGKVGLDPDADITSFEADTDEGDDEEERTEESTDSVEIIDGKQNQIATAANVELNPEQTRKSSILLLRSRKGILRRPKKHISIPQTPEKRDSNSFSGLLNRFLWRGPKNIDEDVNQSPDIRGVTFGENEIKYFTTSRESREYRKGIFGNRKRFRRKKRRRSSDTVVAENREPKPSTDEGHAVETPEPEVSRANGEEPRLDRHGSGGARRKLSRRILSSILHSRLFQRMRFSVVPKQK</sequence>
<feature type="compositionally biased region" description="Basic residues" evidence="1">
    <location>
        <begin position="25"/>
        <end position="39"/>
    </location>
</feature>
<dbReference type="AlphaFoldDB" id="A0A7R9BE72"/>
<feature type="region of interest" description="Disordered" evidence="1">
    <location>
        <begin position="196"/>
        <end position="254"/>
    </location>
</feature>
<dbReference type="Proteomes" id="UP000678499">
    <property type="component" value="Unassembled WGS sequence"/>
</dbReference>
<evidence type="ECO:0000256" key="1">
    <source>
        <dbReference type="SAM" id="MobiDB-lite"/>
    </source>
</evidence>
<dbReference type="EMBL" id="CAJPEX010000144">
    <property type="protein sequence ID" value="CAG0913719.1"/>
    <property type="molecule type" value="Genomic_DNA"/>
</dbReference>
<gene>
    <name evidence="2" type="ORF">NMOB1V02_LOCUS1448</name>
</gene>
<accession>A0A7R9BE72</accession>
<keyword evidence="3" id="KW-1185">Reference proteome</keyword>
<feature type="compositionally biased region" description="Basic and acidic residues" evidence="1">
    <location>
        <begin position="212"/>
        <end position="227"/>
    </location>
</feature>
<organism evidence="2">
    <name type="scientific">Notodromas monacha</name>
    <dbReference type="NCBI Taxonomy" id="399045"/>
    <lineage>
        <taxon>Eukaryota</taxon>
        <taxon>Metazoa</taxon>
        <taxon>Ecdysozoa</taxon>
        <taxon>Arthropoda</taxon>
        <taxon>Crustacea</taxon>
        <taxon>Oligostraca</taxon>
        <taxon>Ostracoda</taxon>
        <taxon>Podocopa</taxon>
        <taxon>Podocopida</taxon>
        <taxon>Cypridocopina</taxon>
        <taxon>Cypridoidea</taxon>
        <taxon>Cyprididae</taxon>
        <taxon>Notodromas</taxon>
    </lineage>
</organism>
<reference evidence="2" key="1">
    <citation type="submission" date="2020-11" db="EMBL/GenBank/DDBJ databases">
        <authorList>
            <person name="Tran Van P."/>
        </authorList>
    </citation>
    <scope>NUCLEOTIDE SEQUENCE</scope>
</reference>
<proteinExistence type="predicted"/>
<feature type="compositionally biased region" description="Acidic residues" evidence="1">
    <location>
        <begin position="61"/>
        <end position="78"/>
    </location>
</feature>
<evidence type="ECO:0000313" key="2">
    <source>
        <dbReference type="EMBL" id="CAD7273567.1"/>
    </source>
</evidence>
<feature type="compositionally biased region" description="Basic and acidic residues" evidence="1">
    <location>
        <begin position="237"/>
        <end position="247"/>
    </location>
</feature>
<dbReference type="EMBL" id="OA882181">
    <property type="protein sequence ID" value="CAD7273567.1"/>
    <property type="molecule type" value="Genomic_DNA"/>
</dbReference>
<feature type="compositionally biased region" description="Basic and acidic residues" evidence="1">
    <location>
        <begin position="13"/>
        <end position="24"/>
    </location>
</feature>
<evidence type="ECO:0000313" key="3">
    <source>
        <dbReference type="Proteomes" id="UP000678499"/>
    </source>
</evidence>
<protein>
    <submittedName>
        <fullName evidence="2">Uncharacterized protein</fullName>
    </submittedName>
</protein>